<evidence type="ECO:0000256" key="1">
    <source>
        <dbReference type="SAM" id="Phobius"/>
    </source>
</evidence>
<accession>A0A370G3Q4</accession>
<feature type="transmembrane region" description="Helical" evidence="1">
    <location>
        <begin position="118"/>
        <end position="144"/>
    </location>
</feature>
<dbReference type="Proteomes" id="UP000255326">
    <property type="component" value="Unassembled WGS sequence"/>
</dbReference>
<evidence type="ECO:0000313" key="2">
    <source>
        <dbReference type="EMBL" id="RDI37234.1"/>
    </source>
</evidence>
<keyword evidence="1" id="KW-0472">Membrane</keyword>
<name>A0A370G3Q4_9BACI</name>
<keyword evidence="1" id="KW-0812">Transmembrane</keyword>
<feature type="transmembrane region" description="Helical" evidence="1">
    <location>
        <begin position="49"/>
        <end position="71"/>
    </location>
</feature>
<feature type="transmembrane region" description="Helical" evidence="1">
    <location>
        <begin position="7"/>
        <end position="29"/>
    </location>
</feature>
<organism evidence="2 3">
    <name type="scientific">Falsibacillus pallidus</name>
    <dbReference type="NCBI Taxonomy" id="493781"/>
    <lineage>
        <taxon>Bacteria</taxon>
        <taxon>Bacillati</taxon>
        <taxon>Bacillota</taxon>
        <taxon>Bacilli</taxon>
        <taxon>Bacillales</taxon>
        <taxon>Bacillaceae</taxon>
        <taxon>Falsibacillus</taxon>
    </lineage>
</organism>
<dbReference type="EMBL" id="QQAY01000022">
    <property type="protein sequence ID" value="RDI37234.1"/>
    <property type="molecule type" value="Genomic_DNA"/>
</dbReference>
<proteinExistence type="predicted"/>
<feature type="transmembrane region" description="Helical" evidence="1">
    <location>
        <begin position="83"/>
        <end position="112"/>
    </location>
</feature>
<dbReference type="InterPro" id="IPR021354">
    <property type="entry name" value="DUF2975"/>
</dbReference>
<dbReference type="RefSeq" id="WP_114747177.1">
    <property type="nucleotide sequence ID" value="NZ_QQAY01000022.1"/>
</dbReference>
<protein>
    <submittedName>
        <fullName evidence="2">DUF2975 family protein</fullName>
    </submittedName>
</protein>
<sequence length="158" mass="17181">MKRGTTVFLKAALIVIGLLVLGLCIFALPRLAGYSAETFPEYASLRYPVLIGMYVTVIPFFIGLFQAWRLLQYIEKNEAFSKLAVGSLGLIKVCAAVIGAIYIIGMVVLFVQNALHPGIALMGLVIVFATLVVSVFAAVLQALLKNAIEFKEENELTI</sequence>
<reference evidence="2 3" key="1">
    <citation type="submission" date="2018-07" db="EMBL/GenBank/DDBJ databases">
        <title>Genomic Encyclopedia of Type Strains, Phase IV (KMG-IV): sequencing the most valuable type-strain genomes for metagenomic binning, comparative biology and taxonomic classification.</title>
        <authorList>
            <person name="Goeker M."/>
        </authorList>
    </citation>
    <scope>NUCLEOTIDE SEQUENCE [LARGE SCALE GENOMIC DNA]</scope>
    <source>
        <strain evidence="2 3">DSM 25281</strain>
    </source>
</reference>
<keyword evidence="3" id="KW-1185">Reference proteome</keyword>
<dbReference type="AlphaFoldDB" id="A0A370G3Q4"/>
<dbReference type="OrthoDB" id="1100174at2"/>
<evidence type="ECO:0000313" key="3">
    <source>
        <dbReference type="Proteomes" id="UP000255326"/>
    </source>
</evidence>
<comment type="caution">
    <text evidence="2">The sequence shown here is derived from an EMBL/GenBank/DDBJ whole genome shotgun (WGS) entry which is preliminary data.</text>
</comment>
<keyword evidence="1" id="KW-1133">Transmembrane helix</keyword>
<dbReference type="Pfam" id="PF11188">
    <property type="entry name" value="DUF2975"/>
    <property type="match status" value="1"/>
</dbReference>
<gene>
    <name evidence="2" type="ORF">DFR59_12224</name>
</gene>